<dbReference type="EMBL" id="JABBNU010000003">
    <property type="protein sequence ID" value="NMM48031.1"/>
    <property type="molecule type" value="Genomic_DNA"/>
</dbReference>
<dbReference type="RefSeq" id="WP_169679169.1">
    <property type="nucleotide sequence ID" value="NZ_JABBNU010000003.1"/>
</dbReference>
<comment type="caution">
    <text evidence="2">The sequence shown here is derived from an EMBL/GenBank/DDBJ whole genome shotgun (WGS) entry which is preliminary data.</text>
</comment>
<accession>A0A848IXJ2</accession>
<reference evidence="2 3" key="1">
    <citation type="submission" date="2020-04" db="EMBL/GenBank/DDBJ databases">
        <title>Flammeovirgaceae bacterium KN852 isolated from deep sea.</title>
        <authorList>
            <person name="Zhang D.-C."/>
        </authorList>
    </citation>
    <scope>NUCLEOTIDE SEQUENCE [LARGE SCALE GENOMIC DNA]</scope>
    <source>
        <strain evidence="2 3">KN852</strain>
    </source>
</reference>
<protein>
    <submittedName>
        <fullName evidence="2">Exosortase F system-associated protein</fullName>
    </submittedName>
</protein>
<keyword evidence="1" id="KW-0472">Membrane</keyword>
<dbReference type="Proteomes" id="UP000559010">
    <property type="component" value="Unassembled WGS sequence"/>
</dbReference>
<keyword evidence="1" id="KW-0812">Transmembrane</keyword>
<gene>
    <name evidence="2" type="ORF">HH304_06445</name>
</gene>
<feature type="transmembrane region" description="Helical" evidence="1">
    <location>
        <begin position="61"/>
        <end position="79"/>
    </location>
</feature>
<proteinExistence type="predicted"/>
<feature type="transmembrane region" description="Helical" evidence="1">
    <location>
        <begin position="12"/>
        <end position="30"/>
    </location>
</feature>
<keyword evidence="3" id="KW-1185">Reference proteome</keyword>
<evidence type="ECO:0000313" key="3">
    <source>
        <dbReference type="Proteomes" id="UP000559010"/>
    </source>
</evidence>
<feature type="transmembrane region" description="Helical" evidence="1">
    <location>
        <begin position="84"/>
        <end position="105"/>
    </location>
</feature>
<dbReference type="NCBIfam" id="TIGR04127">
    <property type="entry name" value="flavo_near_exo"/>
    <property type="match status" value="1"/>
</dbReference>
<keyword evidence="1" id="KW-1133">Transmembrane helix</keyword>
<evidence type="ECO:0000256" key="1">
    <source>
        <dbReference type="SAM" id="Phobius"/>
    </source>
</evidence>
<evidence type="ECO:0000313" key="2">
    <source>
        <dbReference type="EMBL" id="NMM48031.1"/>
    </source>
</evidence>
<organism evidence="2 3">
    <name type="scientific">Marinigracilibium pacificum</name>
    <dbReference type="NCBI Taxonomy" id="2729599"/>
    <lineage>
        <taxon>Bacteria</taxon>
        <taxon>Pseudomonadati</taxon>
        <taxon>Bacteroidota</taxon>
        <taxon>Cytophagia</taxon>
        <taxon>Cytophagales</taxon>
        <taxon>Flammeovirgaceae</taxon>
        <taxon>Marinigracilibium</taxon>
    </lineage>
</organism>
<dbReference type="AlphaFoldDB" id="A0A848IXJ2"/>
<name>A0A848IXJ2_9BACT</name>
<feature type="transmembrane region" description="Helical" evidence="1">
    <location>
        <begin position="117"/>
        <end position="139"/>
    </location>
</feature>
<dbReference type="InterPro" id="IPR026414">
    <property type="entry name" value="ExosoTase_F-assoc_memb"/>
</dbReference>
<sequence>MNKDRNNLSNSLRVFWLIFGLVGLAVVYITQKWGWVDLITQSLGVDTGEWEKITFFLWNRALRFVLNDIFAIAVIAGLFGKKDFVLIAILIQIGGFVLFFIPYVILKLYFPNYNGPLINFIHRLILNPVLMALLIPAFYMKQKQENDQK</sequence>